<organism evidence="1 2">
    <name type="scientific">Rattus norvegicus</name>
    <name type="common">Rat</name>
    <dbReference type="NCBI Taxonomy" id="10116"/>
    <lineage>
        <taxon>Eukaryota</taxon>
        <taxon>Metazoa</taxon>
        <taxon>Chordata</taxon>
        <taxon>Craniata</taxon>
        <taxon>Vertebrata</taxon>
        <taxon>Euteleostomi</taxon>
        <taxon>Mammalia</taxon>
        <taxon>Eutheria</taxon>
        <taxon>Euarchontoglires</taxon>
        <taxon>Glires</taxon>
        <taxon>Rodentia</taxon>
        <taxon>Myomorpha</taxon>
        <taxon>Muroidea</taxon>
        <taxon>Muridae</taxon>
        <taxon>Murinae</taxon>
        <taxon>Rattus</taxon>
    </lineage>
</organism>
<proteinExistence type="predicted"/>
<sequence length="116" mass="13185">MYPATQPLVPSTSYTLLTSPTCSLSDCSFSNLSVTIYPKIHAENLQSWIFLSTVPPTLSIKVSKLQLLHSSSLAHTYTPLPSHFSRLLLKGFLRFVFNLHELLRQYFIFSNDLMMC</sequence>
<dbReference type="AlphaFoldDB" id="A6HC73"/>
<protein>
    <submittedName>
        <fullName evidence="1">RCG61951</fullName>
    </submittedName>
</protein>
<gene>
    <name evidence="1" type="ORF">rCG_61951</name>
</gene>
<name>A6HC73_RAT</name>
<evidence type="ECO:0000313" key="2">
    <source>
        <dbReference type="Proteomes" id="UP000234681"/>
    </source>
</evidence>
<dbReference type="Proteomes" id="UP000234681">
    <property type="component" value="Chromosome 6"/>
</dbReference>
<evidence type="ECO:0000313" key="1">
    <source>
        <dbReference type="EMBL" id="EDM03628.1"/>
    </source>
</evidence>
<reference evidence="2" key="1">
    <citation type="submission" date="2005-09" db="EMBL/GenBank/DDBJ databases">
        <authorList>
            <person name="Mural R.J."/>
            <person name="Li P.W."/>
            <person name="Adams M.D."/>
            <person name="Amanatides P.G."/>
            <person name="Baden-Tillson H."/>
            <person name="Barnstead M."/>
            <person name="Chin S.H."/>
            <person name="Dew I."/>
            <person name="Evans C.A."/>
            <person name="Ferriera S."/>
            <person name="Flanigan M."/>
            <person name="Fosler C."/>
            <person name="Glodek A."/>
            <person name="Gu Z."/>
            <person name="Holt R.A."/>
            <person name="Jennings D."/>
            <person name="Kraft C.L."/>
            <person name="Lu F."/>
            <person name="Nguyen T."/>
            <person name="Nusskern D.R."/>
            <person name="Pfannkoch C.M."/>
            <person name="Sitter C."/>
            <person name="Sutton G.G."/>
            <person name="Venter J.C."/>
            <person name="Wang Z."/>
            <person name="Woodage T."/>
            <person name="Zheng X.H."/>
            <person name="Zhong F."/>
        </authorList>
    </citation>
    <scope>NUCLEOTIDE SEQUENCE [LARGE SCALE GENOMIC DNA]</scope>
    <source>
        <strain>BN</strain>
        <strain evidence="2">Sprague-Dawley</strain>
    </source>
</reference>
<accession>A6HC73</accession>
<dbReference type="EMBL" id="CH473947">
    <property type="protein sequence ID" value="EDM03628.1"/>
    <property type="molecule type" value="Genomic_DNA"/>
</dbReference>